<dbReference type="RefSeq" id="WP_379023112.1">
    <property type="nucleotide sequence ID" value="NZ_JBHRTA010000037.1"/>
</dbReference>
<dbReference type="GO" id="GO:0017168">
    <property type="term" value="F:5-oxoprolinase (ATP-hydrolyzing) activity"/>
    <property type="evidence" value="ECO:0007669"/>
    <property type="project" value="UniProtKB-EC"/>
</dbReference>
<dbReference type="EC" id="3.5.2.9" evidence="1"/>
<reference evidence="3" key="1">
    <citation type="journal article" date="2019" name="Int. J. Syst. Evol. Microbiol.">
        <title>The Global Catalogue of Microorganisms (GCM) 10K type strain sequencing project: providing services to taxonomists for standard genome sequencing and annotation.</title>
        <authorList>
            <consortium name="The Broad Institute Genomics Platform"/>
            <consortium name="The Broad Institute Genome Sequencing Center for Infectious Disease"/>
            <person name="Wu L."/>
            <person name="Ma J."/>
        </authorList>
    </citation>
    <scope>NUCLEOTIDE SEQUENCE [LARGE SCALE GENOMIC DNA]</scope>
    <source>
        <strain evidence="3">KCTC 52416</strain>
    </source>
</reference>
<dbReference type="NCBIfam" id="NF003816">
    <property type="entry name" value="PRK05406.1-5"/>
    <property type="match status" value="1"/>
</dbReference>
<dbReference type="NCBIfam" id="NF003814">
    <property type="entry name" value="PRK05406.1-3"/>
    <property type="match status" value="1"/>
</dbReference>
<keyword evidence="1" id="KW-0547">Nucleotide-binding</keyword>
<sequence length="254" mass="26925">MHTIDINCDMGEGLGPNNGQGLDVALMDYVSSINIACGFHAGSPAIMQDTVQAAVRRGIAIGAHPGLPDRGSFGRRPQPITPQEAYRVTLYQIGALHAFVKAEGLALNHVKPHGALYNMAAVDRKLAEAIVQTIVDFDPRLVLYGLSGSELIHAAQRAGIAVANEVFADRTYQSDGSLTPRGHAGSIIGNEAAAIAQVTSLVFHHQAISADGTPVSLTAETLCIHSDSPYALSFAKAVHTYLQRAQVKIQPTTR</sequence>
<dbReference type="HAMAP" id="MF_00691">
    <property type="entry name" value="PxpA"/>
    <property type="match status" value="1"/>
</dbReference>
<dbReference type="InterPro" id="IPR005501">
    <property type="entry name" value="LamB/YcsF/PxpA-like"/>
</dbReference>
<dbReference type="InterPro" id="IPR011330">
    <property type="entry name" value="Glyco_hydro/deAcase_b/a-brl"/>
</dbReference>
<dbReference type="Pfam" id="PF03746">
    <property type="entry name" value="LamB_YcsF"/>
    <property type="match status" value="1"/>
</dbReference>
<evidence type="ECO:0000256" key="1">
    <source>
        <dbReference type="HAMAP-Rule" id="MF_00691"/>
    </source>
</evidence>
<comment type="similarity">
    <text evidence="1">Belongs to the LamB/PxpA family.</text>
</comment>
<evidence type="ECO:0000313" key="2">
    <source>
        <dbReference type="EMBL" id="MFC3198448.1"/>
    </source>
</evidence>
<accession>A0ABV7JNQ7</accession>
<keyword evidence="1 2" id="KW-0378">Hydrolase</keyword>
<name>A0ABV7JNQ7_9SPHI</name>
<keyword evidence="1" id="KW-0067">ATP-binding</keyword>
<dbReference type="Proteomes" id="UP001595526">
    <property type="component" value="Unassembled WGS sequence"/>
</dbReference>
<comment type="subunit">
    <text evidence="1">Forms a complex composed of PxpA, PxpB and PxpC.</text>
</comment>
<comment type="function">
    <text evidence="1">Catalyzes the cleavage of 5-oxoproline to form L-glutamate coupled to the hydrolysis of ATP to ADP and inorganic phosphate.</text>
</comment>
<dbReference type="PANTHER" id="PTHR30292">
    <property type="entry name" value="UNCHARACTERIZED PROTEIN YBGL-RELATED"/>
    <property type="match status" value="1"/>
</dbReference>
<dbReference type="PANTHER" id="PTHR30292:SF0">
    <property type="entry name" value="5-OXOPROLINASE SUBUNIT A"/>
    <property type="match status" value="1"/>
</dbReference>
<comment type="caution">
    <text evidence="2">The sequence shown here is derived from an EMBL/GenBank/DDBJ whole genome shotgun (WGS) entry which is preliminary data.</text>
</comment>
<protein>
    <recommendedName>
        <fullName evidence="1">5-oxoprolinase subunit A</fullName>
        <shortName evidence="1">5-OPase subunit A</shortName>
        <ecNumber evidence="1">3.5.2.9</ecNumber>
    </recommendedName>
    <alternativeName>
        <fullName evidence="1">5-oxoprolinase (ATP-hydrolyzing) subunit A</fullName>
    </alternativeName>
</protein>
<dbReference type="EMBL" id="JBHRTA010000037">
    <property type="protein sequence ID" value="MFC3198448.1"/>
    <property type="molecule type" value="Genomic_DNA"/>
</dbReference>
<comment type="catalytic activity">
    <reaction evidence="1">
        <text>5-oxo-L-proline + ATP + 2 H2O = L-glutamate + ADP + phosphate + H(+)</text>
        <dbReference type="Rhea" id="RHEA:10348"/>
        <dbReference type="ChEBI" id="CHEBI:15377"/>
        <dbReference type="ChEBI" id="CHEBI:15378"/>
        <dbReference type="ChEBI" id="CHEBI:29985"/>
        <dbReference type="ChEBI" id="CHEBI:30616"/>
        <dbReference type="ChEBI" id="CHEBI:43474"/>
        <dbReference type="ChEBI" id="CHEBI:58402"/>
        <dbReference type="ChEBI" id="CHEBI:456216"/>
        <dbReference type="EC" id="3.5.2.9"/>
    </reaction>
</comment>
<keyword evidence="3" id="KW-1185">Reference proteome</keyword>
<dbReference type="CDD" id="cd10787">
    <property type="entry name" value="LamB_YcsF_like"/>
    <property type="match status" value="1"/>
</dbReference>
<dbReference type="Gene3D" id="3.20.20.370">
    <property type="entry name" value="Glycoside hydrolase/deacetylase"/>
    <property type="match status" value="1"/>
</dbReference>
<proteinExistence type="inferred from homology"/>
<gene>
    <name evidence="1" type="primary">pxpA</name>
    <name evidence="2" type="ORF">ACFOET_12560</name>
</gene>
<evidence type="ECO:0000313" key="3">
    <source>
        <dbReference type="Proteomes" id="UP001595526"/>
    </source>
</evidence>
<dbReference type="SUPFAM" id="SSF88713">
    <property type="entry name" value="Glycoside hydrolase/deacetylase"/>
    <property type="match status" value="1"/>
</dbReference>
<organism evidence="2 3">
    <name type="scientific">Parapedobacter deserti</name>
    <dbReference type="NCBI Taxonomy" id="1912957"/>
    <lineage>
        <taxon>Bacteria</taxon>
        <taxon>Pseudomonadati</taxon>
        <taxon>Bacteroidota</taxon>
        <taxon>Sphingobacteriia</taxon>
        <taxon>Sphingobacteriales</taxon>
        <taxon>Sphingobacteriaceae</taxon>
        <taxon>Parapedobacter</taxon>
    </lineage>
</organism>